<dbReference type="RefSeq" id="WP_072149921.1">
    <property type="nucleotide sequence ID" value="NZ_CZVU01000012.1"/>
</dbReference>
<dbReference type="EMBL" id="CZVU01000012">
    <property type="protein sequence ID" value="CUS98469.1"/>
    <property type="molecule type" value="Genomic_DNA"/>
</dbReference>
<dbReference type="Gene3D" id="2.130.10.10">
    <property type="entry name" value="YVTN repeat-like/Quinoprotein amine dehydrogenase"/>
    <property type="match status" value="1"/>
</dbReference>
<evidence type="ECO:0000259" key="1">
    <source>
        <dbReference type="Pfam" id="PF18962"/>
    </source>
</evidence>
<dbReference type="Gene3D" id="2.60.40.4070">
    <property type="match status" value="1"/>
</dbReference>
<dbReference type="InterPro" id="IPR026444">
    <property type="entry name" value="Secre_tail"/>
</dbReference>
<dbReference type="InterPro" id="IPR015943">
    <property type="entry name" value="WD40/YVTN_repeat-like_dom_sf"/>
</dbReference>
<reference evidence="2 3" key="1">
    <citation type="submission" date="2015-11" db="EMBL/GenBank/DDBJ databases">
        <authorList>
            <person name="Varghese N."/>
        </authorList>
    </citation>
    <scope>NUCLEOTIDE SEQUENCE [LARGE SCALE GENOMIC DNA]</scope>
    <source>
        <strain evidence="2 3">JGI-24</strain>
    </source>
</reference>
<dbReference type="PANTHER" id="PTHR31778:SF2">
    <property type="entry name" value="BUD SITE SELECTION PROTEIN RAX2"/>
    <property type="match status" value="1"/>
</dbReference>
<proteinExistence type="predicted"/>
<evidence type="ECO:0000313" key="2">
    <source>
        <dbReference type="EMBL" id="CUS98469.1"/>
    </source>
</evidence>
<gene>
    <name evidence="2" type="ORF">JGI24_00453</name>
</gene>
<dbReference type="Proteomes" id="UP000243065">
    <property type="component" value="Unassembled WGS sequence"/>
</dbReference>
<name>A0A656D586_KRYT1</name>
<accession>A0A656D586</accession>
<dbReference type="PANTHER" id="PTHR31778">
    <property type="entry name" value="BUD SITE SELECTION PROTEIN RAX2"/>
    <property type="match status" value="1"/>
</dbReference>
<dbReference type="GO" id="GO:1902929">
    <property type="term" value="C:plasma membrane of growing cell tip"/>
    <property type="evidence" value="ECO:0007669"/>
    <property type="project" value="TreeGrafter"/>
</dbReference>
<keyword evidence="3" id="KW-1185">Reference proteome</keyword>
<feature type="domain" description="Secretion system C-terminal sorting" evidence="1">
    <location>
        <begin position="844"/>
        <end position="919"/>
    </location>
</feature>
<evidence type="ECO:0000313" key="3">
    <source>
        <dbReference type="Proteomes" id="UP000243065"/>
    </source>
</evidence>
<dbReference type="NCBIfam" id="TIGR04183">
    <property type="entry name" value="Por_Secre_tail"/>
    <property type="match status" value="1"/>
</dbReference>
<organism evidence="2 3">
    <name type="scientific">Kryptobacter tengchongensis</name>
    <dbReference type="NCBI Taxonomy" id="1643429"/>
    <lineage>
        <taxon>Bacteria</taxon>
        <taxon>Pseudomonadati</taxon>
        <taxon>Candidatus Kryptoniota</taxon>
        <taxon>Candidatus Kryptobacter</taxon>
    </lineage>
</organism>
<dbReference type="InterPro" id="IPR011047">
    <property type="entry name" value="Quinoprotein_ADH-like_sf"/>
</dbReference>
<dbReference type="AlphaFoldDB" id="A0A656D586"/>
<dbReference type="Pfam" id="PF18962">
    <property type="entry name" value="Por_Secre_tail"/>
    <property type="match status" value="1"/>
</dbReference>
<protein>
    <submittedName>
        <fullName evidence="2">Por secretion system C-terminal sorting domain-containing protein</fullName>
    </submittedName>
</protein>
<sequence length="922" mass="102390">MMRKIFLNIFLLSFLFYSTIYSQQGLIFKLFDNPDVPNGPVYAILPYGDTVFVGGAFHFWGPPIGSFGALDLKTGDVDTNFFRLLNGQINTIIPDGKGGFYLGGYYTLKVMGKNGLIKSFSGIIHVNSDGSIDDNFKLSPNLRLREEIIVNKMILLDSILYVAGKFRIIGDSIRTHIAALDARTGKVLPWKTDSIIVQYLGIKALAISDSVLFIGGDIQKIGNSTRYGIAALNIKTGELLPWNPMVKFGSSAGKVYAIAVNDGDVYIGGQFDSVGTYKRLSLALINKITGEIKGWNPAATYSQGDNYPAIVNVIKTYNSNLYVGGSFNYINVEKRNKIACFDLSTGQLTSWKANLSFTHQNVITGSEVYDLAFVGDTIFIAGNTLTGIVTSTDTIFRYGIIALNVNGNVVDWRGSVVDNDDDDPPGLQSMIGALVFSIQPWNGKLLVAANPSTRIMGSLGRQVKQRNSLCAVNAKTGKIINYWIGPEFNFVEQPYSINQQGNYINQPVKLISALAIMDSTLYVGGNMALTGGRWYDYLNVRGYPDIFVALDLKTGQVKKKWNFGTANNTLNYWAGYNGVKKIIPTPRAIYVAGGFGYYLPETRGLVIIEPRTGSILNWSAKLFGGVNSIDIKNDTLFVAGWFTKVLDTIPRTFMAAFSTRLDSVKLLDWQTDPFHVGYDQYNRITTAPIDIAIDDSVIYICGGFTITGDSTRERIASIYTYNGKVTKWKPEIQSGSYYYSSVALTDSVAYFAGSSVEALSKKTGKKVSREWQLRGHPTSTSKVVEVNQKYRHVYIGGKFIDIFDGNNSYPIPFFIVRPYAEDIATAIEKTPHIIPNNYQLYQNYPNPFNPATKIEFEIPQKEHVKLRIYDILGREVMKVFEDEISAGRYSISVDMSGYPSGVYFYRLEAGKFVSVKKMMLIK</sequence>
<dbReference type="SUPFAM" id="SSF50998">
    <property type="entry name" value="Quinoprotein alcohol dehydrogenase-like"/>
    <property type="match status" value="2"/>
</dbReference>
<dbReference type="OrthoDB" id="340196at2"/>